<evidence type="ECO:0000313" key="10">
    <source>
        <dbReference type="EMBL" id="MBC8627721.1"/>
    </source>
</evidence>
<dbReference type="InterPro" id="IPR001789">
    <property type="entry name" value="Sig_transdc_resp-reg_receiver"/>
</dbReference>
<dbReference type="Pfam" id="PF12833">
    <property type="entry name" value="HTH_18"/>
    <property type="match status" value="1"/>
</dbReference>
<dbReference type="InterPro" id="IPR011006">
    <property type="entry name" value="CheY-like_superfamily"/>
</dbReference>
<keyword evidence="2" id="KW-0805">Transcription regulation</keyword>
<evidence type="ECO:0000256" key="6">
    <source>
        <dbReference type="PROSITE-ProRule" id="PRU00169"/>
    </source>
</evidence>
<organism evidence="10 11">
    <name type="scientific">Blautia stercoris</name>
    <dbReference type="NCBI Taxonomy" id="871664"/>
    <lineage>
        <taxon>Bacteria</taxon>
        <taxon>Bacillati</taxon>
        <taxon>Bacillota</taxon>
        <taxon>Clostridia</taxon>
        <taxon>Lachnospirales</taxon>
        <taxon>Lachnospiraceae</taxon>
        <taxon>Blautia</taxon>
    </lineage>
</organism>
<comment type="caution">
    <text evidence="10">The sequence shown here is derived from an EMBL/GenBank/DDBJ whole genome shotgun (WGS) entry which is preliminary data.</text>
</comment>
<comment type="function">
    <text evidence="5">May play the central regulatory role in sporulation. It may be an element of the effector pathway responsible for the activation of sporulation genes in response to nutritional stress. Spo0A may act in concert with spo0H (a sigma factor) to control the expression of some genes that are critical to the sporulation process.</text>
</comment>
<feature type="domain" description="Response regulatory" evidence="9">
    <location>
        <begin position="3"/>
        <end position="120"/>
    </location>
</feature>
<dbReference type="InterPro" id="IPR009057">
    <property type="entry name" value="Homeodomain-like_sf"/>
</dbReference>
<dbReference type="CDD" id="cd17536">
    <property type="entry name" value="REC_YesN-like"/>
    <property type="match status" value="1"/>
</dbReference>
<keyword evidence="4" id="KW-0804">Transcription</keyword>
<dbReference type="PROSITE" id="PS50110">
    <property type="entry name" value="RESPONSE_REGULATORY"/>
    <property type="match status" value="1"/>
</dbReference>
<name>A0ABR7PA38_9FIRM</name>
<feature type="domain" description="HTH araC/xylS-type" evidence="8">
    <location>
        <begin position="426"/>
        <end position="524"/>
    </location>
</feature>
<dbReference type="Proteomes" id="UP000661649">
    <property type="component" value="Unassembled WGS sequence"/>
</dbReference>
<dbReference type="SUPFAM" id="SSF52172">
    <property type="entry name" value="CheY-like"/>
    <property type="match status" value="1"/>
</dbReference>
<dbReference type="SMART" id="SM00448">
    <property type="entry name" value="REC"/>
    <property type="match status" value="1"/>
</dbReference>
<evidence type="ECO:0000313" key="11">
    <source>
        <dbReference type="Proteomes" id="UP000661649"/>
    </source>
</evidence>
<keyword evidence="6" id="KW-0597">Phosphoprotein</keyword>
<reference evidence="10 11" key="1">
    <citation type="submission" date="2020-08" db="EMBL/GenBank/DDBJ databases">
        <title>Genome public.</title>
        <authorList>
            <person name="Liu C."/>
            <person name="Sun Q."/>
        </authorList>
    </citation>
    <scope>NUCLEOTIDE SEQUENCE [LARGE SCALE GENOMIC DNA]</scope>
    <source>
        <strain evidence="10 11">3_YM_SP_D4_24.mj</strain>
    </source>
</reference>
<dbReference type="SUPFAM" id="SSF46689">
    <property type="entry name" value="Homeodomain-like"/>
    <property type="match status" value="2"/>
</dbReference>
<evidence type="ECO:0000256" key="7">
    <source>
        <dbReference type="SAM" id="Coils"/>
    </source>
</evidence>
<feature type="coiled-coil region" evidence="7">
    <location>
        <begin position="330"/>
        <end position="358"/>
    </location>
</feature>
<evidence type="ECO:0000256" key="4">
    <source>
        <dbReference type="ARBA" id="ARBA00023163"/>
    </source>
</evidence>
<dbReference type="PANTHER" id="PTHR43280">
    <property type="entry name" value="ARAC-FAMILY TRANSCRIPTIONAL REGULATOR"/>
    <property type="match status" value="1"/>
</dbReference>
<dbReference type="EMBL" id="JACRTP010000001">
    <property type="protein sequence ID" value="MBC8627721.1"/>
    <property type="molecule type" value="Genomic_DNA"/>
</dbReference>
<dbReference type="PANTHER" id="PTHR43280:SF2">
    <property type="entry name" value="HTH-TYPE TRANSCRIPTIONAL REGULATOR EXSA"/>
    <property type="match status" value="1"/>
</dbReference>
<sequence>MFQTLLVDDDFLVRSYLKTLDSWEKAGYEVVRDVQDGEEALEVMNQEKIDIVVTDISMPLMDGIELIKAVKKNWPEVSVIVLSCHDDFEYVKEAMRLGADEYILKNTLDENSLLEVLEKAKAQIEAKKAKTTQEKHTKKLIQMGSHTLKYHFFNGVLSQILEGEVREQKRLEAQIAGSYKNSAVIAMFMHDWNRQNREWTPLEAEQYSLEFRTGIESEIEAVLGEENELKEIIYLGAGIFCCFLDLSEMRRDSLMRQRLTDVAGACFRFCKKEPYSFGISVSSICIGAQDGLRQAYQQARQMMKYGFYDRDSILYYDCQKEVSRELPKSAEKLIHQVQNQTENTEEELEQEAVTLISEAKQKMTDGRILVQWLHKLDESAYIERSAQVYTEIASIEQFKMALEESVQEVCKHSEEEIPEGVSHTIKVVLLYLHQHYKEQISLQDVAEEAGVNSAYLSYLFKQEMGIGFANYLQECRMRCAEKMLCDTNLKIKEVAEAAGFNDYHYFSKIFKKYHHCSPADYRKKQ</sequence>
<evidence type="ECO:0000256" key="3">
    <source>
        <dbReference type="ARBA" id="ARBA00023125"/>
    </source>
</evidence>
<evidence type="ECO:0000256" key="1">
    <source>
        <dbReference type="ARBA" id="ARBA00018672"/>
    </source>
</evidence>
<dbReference type="RefSeq" id="WP_187558239.1">
    <property type="nucleotide sequence ID" value="NZ_JACRTP010000001.1"/>
</dbReference>
<evidence type="ECO:0000256" key="5">
    <source>
        <dbReference type="ARBA" id="ARBA00024867"/>
    </source>
</evidence>
<keyword evidence="3" id="KW-0238">DNA-binding</keyword>
<keyword evidence="7" id="KW-0175">Coiled coil</keyword>
<dbReference type="Gene3D" id="3.40.50.2300">
    <property type="match status" value="1"/>
</dbReference>
<dbReference type="InterPro" id="IPR020449">
    <property type="entry name" value="Tscrpt_reg_AraC-type_HTH"/>
</dbReference>
<keyword evidence="11" id="KW-1185">Reference proteome</keyword>
<dbReference type="Pfam" id="PF00072">
    <property type="entry name" value="Response_reg"/>
    <property type="match status" value="1"/>
</dbReference>
<evidence type="ECO:0000259" key="9">
    <source>
        <dbReference type="PROSITE" id="PS50110"/>
    </source>
</evidence>
<gene>
    <name evidence="10" type="ORF">H8712_03630</name>
</gene>
<dbReference type="InterPro" id="IPR018060">
    <property type="entry name" value="HTH_AraC"/>
</dbReference>
<dbReference type="PRINTS" id="PR00032">
    <property type="entry name" value="HTHARAC"/>
</dbReference>
<dbReference type="SMART" id="SM00342">
    <property type="entry name" value="HTH_ARAC"/>
    <property type="match status" value="1"/>
</dbReference>
<evidence type="ECO:0000256" key="2">
    <source>
        <dbReference type="ARBA" id="ARBA00023015"/>
    </source>
</evidence>
<dbReference type="Gene3D" id="1.10.10.60">
    <property type="entry name" value="Homeodomain-like"/>
    <property type="match status" value="2"/>
</dbReference>
<feature type="modified residue" description="4-aspartylphosphate" evidence="6">
    <location>
        <position position="55"/>
    </location>
</feature>
<accession>A0ABR7PA38</accession>
<protein>
    <recommendedName>
        <fullName evidence="1">Stage 0 sporulation protein A homolog</fullName>
    </recommendedName>
</protein>
<proteinExistence type="predicted"/>
<dbReference type="PROSITE" id="PS01124">
    <property type="entry name" value="HTH_ARAC_FAMILY_2"/>
    <property type="match status" value="1"/>
</dbReference>
<evidence type="ECO:0000259" key="8">
    <source>
        <dbReference type="PROSITE" id="PS01124"/>
    </source>
</evidence>